<dbReference type="PATRIC" id="fig|1122247.3.peg.945"/>
<keyword evidence="2" id="KW-1185">Reference proteome</keyword>
<proteinExistence type="predicted"/>
<dbReference type="eggNOG" id="ENOG50314K8">
    <property type="taxonomic scope" value="Bacteria"/>
</dbReference>
<name>K5BHM7_MYCHD</name>
<dbReference type="STRING" id="1122247.GCA_000379865_03834"/>
<dbReference type="Gene3D" id="3.30.530.20">
    <property type="match status" value="1"/>
</dbReference>
<organism evidence="1 2">
    <name type="scientific">Mycolicibacterium hassiacum (strain DSM 44199 / CIP 105218 / JCM 12690 / 3849)</name>
    <name type="common">Mycobacterium hassiacum</name>
    <dbReference type="NCBI Taxonomy" id="1122247"/>
    <lineage>
        <taxon>Bacteria</taxon>
        <taxon>Bacillati</taxon>
        <taxon>Actinomycetota</taxon>
        <taxon>Actinomycetes</taxon>
        <taxon>Mycobacteriales</taxon>
        <taxon>Mycobacteriaceae</taxon>
        <taxon>Mycolicibacterium</taxon>
    </lineage>
</organism>
<dbReference type="OrthoDB" id="4742150at2"/>
<protein>
    <submittedName>
        <fullName evidence="1">Polyketide cyclase / dehydrase and lipid transport family protein</fullName>
    </submittedName>
</protein>
<dbReference type="AlphaFoldDB" id="K5BHM7"/>
<dbReference type="RefSeq" id="WP_005625293.1">
    <property type="nucleotide sequence ID" value="NZ_AMRA01000026.1"/>
</dbReference>
<dbReference type="EMBL" id="AMRA01000026">
    <property type="protein sequence ID" value="EKF25001.1"/>
    <property type="molecule type" value="Genomic_DNA"/>
</dbReference>
<evidence type="ECO:0000313" key="2">
    <source>
        <dbReference type="Proteomes" id="UP000006265"/>
    </source>
</evidence>
<sequence>MQSHRSSFVIDGLPEEIWQLWFPGLPVIEMDDVRIEIMHFGDADNEGLVRHCHYRVPRYLLSGGRAQSWELVTDVVPNVSYRYRAITRPPFAYAEGEQRLEPLGDGRTRVHFAETYSVANPVLRVLFERRLHQFISRDNDTVIKAAIERGLQQLRAAQQ</sequence>
<dbReference type="Proteomes" id="UP000006265">
    <property type="component" value="Unassembled WGS sequence"/>
</dbReference>
<accession>K5BHM7</accession>
<evidence type="ECO:0000313" key="1">
    <source>
        <dbReference type="EMBL" id="EKF25001.1"/>
    </source>
</evidence>
<gene>
    <name evidence="1" type="ORF">C731_0984</name>
</gene>
<dbReference type="InterPro" id="IPR023393">
    <property type="entry name" value="START-like_dom_sf"/>
</dbReference>
<reference evidence="1 2" key="1">
    <citation type="journal article" date="2012" name="J. Bacteriol.">
        <title>Genome sequence of Mycobacterium hassiacum DSM 44199, a rare source of heat-stable mycobacterial proteins.</title>
        <authorList>
            <person name="Tiago I."/>
            <person name="Maranha A."/>
            <person name="Mendes V."/>
            <person name="Alarico S."/>
            <person name="Moynihan P.J."/>
            <person name="Clarke A.J."/>
            <person name="Macedo-Ribeiro S."/>
            <person name="Pereira P.J."/>
            <person name="Empadinhas N."/>
        </authorList>
    </citation>
    <scope>NUCLEOTIDE SEQUENCE [LARGE SCALE GENOMIC DNA]</scope>
    <source>
        <strain evidence="2">DSM 44199 / CIP 105218 / JCM 12690 / 3849</strain>
    </source>
</reference>
<comment type="caution">
    <text evidence="1">The sequence shown here is derived from an EMBL/GenBank/DDBJ whole genome shotgun (WGS) entry which is preliminary data.</text>
</comment>
<dbReference type="SUPFAM" id="SSF55961">
    <property type="entry name" value="Bet v1-like"/>
    <property type="match status" value="1"/>
</dbReference>